<feature type="signal peptide" evidence="1">
    <location>
        <begin position="1"/>
        <end position="27"/>
    </location>
</feature>
<evidence type="ECO:0000313" key="2">
    <source>
        <dbReference type="EMBL" id="OJH42291.1"/>
    </source>
</evidence>
<evidence type="ECO:0008006" key="4">
    <source>
        <dbReference type="Google" id="ProtNLM"/>
    </source>
</evidence>
<reference evidence="2 3" key="2">
    <citation type="submission" date="2016-12" db="EMBL/GenBank/DDBJ databases">
        <title>Draft Genome Sequence of Cystobacter ferrugineus Strain Cbfe23.</title>
        <authorList>
            <person name="Akbar S."/>
            <person name="Dowd S.E."/>
            <person name="Stevens D.C."/>
        </authorList>
    </citation>
    <scope>NUCLEOTIDE SEQUENCE [LARGE SCALE GENOMIC DNA]</scope>
    <source>
        <strain evidence="2 3">Cbfe23</strain>
    </source>
</reference>
<dbReference type="Proteomes" id="UP000182229">
    <property type="component" value="Unassembled WGS sequence"/>
</dbReference>
<dbReference type="AlphaFoldDB" id="A0A1L9BJ44"/>
<keyword evidence="1" id="KW-0732">Signal</keyword>
<reference evidence="3" key="1">
    <citation type="submission" date="2016-11" db="EMBL/GenBank/DDBJ databases">
        <authorList>
            <person name="Shukria A."/>
            <person name="Stevens D.C."/>
        </authorList>
    </citation>
    <scope>NUCLEOTIDE SEQUENCE [LARGE SCALE GENOMIC DNA]</scope>
    <source>
        <strain evidence="3">Cbfe23</strain>
    </source>
</reference>
<feature type="chain" id="PRO_5012724815" description="TonB-dependent receptor" evidence="1">
    <location>
        <begin position="28"/>
        <end position="741"/>
    </location>
</feature>
<dbReference type="RefSeq" id="WP_071896382.1">
    <property type="nucleotide sequence ID" value="NZ_MPIN01000001.1"/>
</dbReference>
<accession>A0A1L9BJ44</accession>
<proteinExistence type="predicted"/>
<evidence type="ECO:0000313" key="3">
    <source>
        <dbReference type="Proteomes" id="UP000182229"/>
    </source>
</evidence>
<keyword evidence="3" id="KW-1185">Reference proteome</keyword>
<protein>
    <recommendedName>
        <fullName evidence="4">TonB-dependent receptor</fullName>
    </recommendedName>
</protein>
<name>A0A1L9BJ44_9BACT</name>
<dbReference type="OrthoDB" id="5478398at2"/>
<comment type="caution">
    <text evidence="2">The sequence shown here is derived from an EMBL/GenBank/DDBJ whole genome shotgun (WGS) entry which is preliminary data.</text>
</comment>
<evidence type="ECO:0000256" key="1">
    <source>
        <dbReference type="SAM" id="SignalP"/>
    </source>
</evidence>
<dbReference type="STRING" id="83449.BON30_03540"/>
<gene>
    <name evidence="2" type="ORF">BON30_03540</name>
</gene>
<sequence length="741" mass="81952">MMTSSKRKGVAALAAVTTLLPAVPSLAQDGPRLQIGGTTYTKWLYGNQRNQGALYNFTTIPGEGYGDNGIGTELELLLNARISSQVEVRGRIHSRFNQNFWTNFGGFGAQGDNCVGGNCGEFDARSSQYIKLRGIAVTLTPGYLIDSATIGANDFGQFDPYVVGRIRYIDRDNASGILVQSSAFDRRLSWDAAAIALPRLWAGPNFKTGEYHARDASYVFQTRYTLNDNFDFGGIFQYADDREISLTDTNLDDGRDLYPRFRNGVGALKAGFHLGSILDVRGAFYRSYAHAENTNYFGTSGDKNNSWVPKSFGLNGYSPVPAGRHEDNTWRVDLTLNDPFDIGLSLNVQGFSIGADYVSIMAARRESDVLLTEGTDGSFAFPGPNNRSYGVYGGNPAVIGYGGWTNESQQVATINVDNEFTDFDEPMAQTVIGWKGVTFNPVYSNGALDIAGEYSFITYNTNWQAWGDDNRGIKDTDYPGAELDSGVLHNFRSAYQPFQDKQTHIAVLKARYVLDIGRGIDVFGKVKYIHESDKRLNNKKYLPYQDGDCPADASTNCQNNVRYYDSEGRFSTAELYTNPNRLPDGSGYGFKPFDDISDDDRLLNYSSFNLGAGYQLTDDLYASLSYTKFLADLKDGNTAFQSYGLHQMVSGKHDKNMVALKAKYILAGVEFGLEGQYIFGTFEPDYGGGFVPTLADETIAKEKNVPVGSPGFVTRDTYGWNSLENRFFAQTRLKAFMKAQF</sequence>
<dbReference type="EMBL" id="MPIN01000001">
    <property type="protein sequence ID" value="OJH42291.1"/>
    <property type="molecule type" value="Genomic_DNA"/>
</dbReference>
<organism evidence="2 3">
    <name type="scientific">Cystobacter ferrugineus</name>
    <dbReference type="NCBI Taxonomy" id="83449"/>
    <lineage>
        <taxon>Bacteria</taxon>
        <taxon>Pseudomonadati</taxon>
        <taxon>Myxococcota</taxon>
        <taxon>Myxococcia</taxon>
        <taxon>Myxococcales</taxon>
        <taxon>Cystobacterineae</taxon>
        <taxon>Archangiaceae</taxon>
        <taxon>Cystobacter</taxon>
    </lineage>
</organism>